<keyword evidence="2" id="KW-1185">Reference proteome</keyword>
<accession>A0A4R0REH8</accession>
<dbReference type="EMBL" id="RWJN01000332">
    <property type="protein sequence ID" value="TCD62969.1"/>
    <property type="molecule type" value="Genomic_DNA"/>
</dbReference>
<proteinExistence type="predicted"/>
<gene>
    <name evidence="1" type="ORF">EIP91_006176</name>
</gene>
<comment type="caution">
    <text evidence="1">The sequence shown here is derived from an EMBL/GenBank/DDBJ whole genome shotgun (WGS) entry which is preliminary data.</text>
</comment>
<protein>
    <submittedName>
        <fullName evidence="1">Uncharacterized protein</fullName>
    </submittedName>
</protein>
<dbReference type="Proteomes" id="UP000292702">
    <property type="component" value="Unassembled WGS sequence"/>
</dbReference>
<reference evidence="1 2" key="1">
    <citation type="submission" date="2018-11" db="EMBL/GenBank/DDBJ databases">
        <title>Genome assembly of Steccherinum ochraceum LE-BIN_3174, the white-rot fungus of the Steccherinaceae family (The Residual Polyporoid clade, Polyporales, Basidiomycota).</title>
        <authorList>
            <person name="Fedorova T.V."/>
            <person name="Glazunova O.A."/>
            <person name="Landesman E.O."/>
            <person name="Moiseenko K.V."/>
            <person name="Psurtseva N.V."/>
            <person name="Savinova O.S."/>
            <person name="Shakhova N.V."/>
            <person name="Tyazhelova T.V."/>
            <person name="Vasina D.V."/>
        </authorList>
    </citation>
    <scope>NUCLEOTIDE SEQUENCE [LARGE SCALE GENOMIC DNA]</scope>
    <source>
        <strain evidence="1 2">LE-BIN_3174</strain>
    </source>
</reference>
<organism evidence="1 2">
    <name type="scientific">Steccherinum ochraceum</name>
    <dbReference type="NCBI Taxonomy" id="92696"/>
    <lineage>
        <taxon>Eukaryota</taxon>
        <taxon>Fungi</taxon>
        <taxon>Dikarya</taxon>
        <taxon>Basidiomycota</taxon>
        <taxon>Agaricomycotina</taxon>
        <taxon>Agaricomycetes</taxon>
        <taxon>Polyporales</taxon>
        <taxon>Steccherinaceae</taxon>
        <taxon>Steccherinum</taxon>
    </lineage>
</organism>
<name>A0A4R0REH8_9APHY</name>
<evidence type="ECO:0000313" key="2">
    <source>
        <dbReference type="Proteomes" id="UP000292702"/>
    </source>
</evidence>
<dbReference type="AlphaFoldDB" id="A0A4R0REH8"/>
<evidence type="ECO:0000313" key="1">
    <source>
        <dbReference type="EMBL" id="TCD62969.1"/>
    </source>
</evidence>
<sequence>MTCNCSRDILKESKKISDELEVSDVTHSVEGKGSFYVVQCLAQGIATEQIPSGHDLFQSLPDFIAKDDGSANMSPLNFASSVVILSHLSVSICIDLQRLATHMEAKLRGVAEIDQLQGLHKELEGFAKLYEHLIRALREYQTRVVPSNEPGAQTEGRSEEKHRFRSAIRVLLFAVVFLGPLMKKLRKRT</sequence>